<dbReference type="AlphaFoldDB" id="A0A2P8CZH3"/>
<dbReference type="Proteomes" id="UP000240572">
    <property type="component" value="Unassembled WGS sequence"/>
</dbReference>
<dbReference type="RefSeq" id="WP_146146806.1">
    <property type="nucleotide sequence ID" value="NZ_PYGD01000008.1"/>
</dbReference>
<protein>
    <submittedName>
        <fullName evidence="2">Putative secreted protein (Por secretion system target)</fullName>
    </submittedName>
</protein>
<reference evidence="2 3" key="1">
    <citation type="submission" date="2018-03" db="EMBL/GenBank/DDBJ databases">
        <title>Genomic Encyclopedia of Type Strains, Phase III (KMG-III): the genomes of soil and plant-associated and newly described type strains.</title>
        <authorList>
            <person name="Whitman W."/>
        </authorList>
    </citation>
    <scope>NUCLEOTIDE SEQUENCE [LARGE SCALE GENOMIC DNA]</scope>
    <source>
        <strain evidence="2 3">CGMCC 1.12700</strain>
    </source>
</reference>
<sequence>MKRTLKHTFFAIITLISMANNLFAQNFTSPVADEFQFGDPGVGRGALGTNCYSQASVSTGFGQADIYLSSWYNRGDGEFIFTVLPSGASTGPLFQQGYPYSGCRDLCVGYVQNKGTGQQNVLVAYYKLGVGHCLDEYDITGSTSMPLVLNTTYTLSSTPVYGRITMDTHDPLQAVVIAWEKHGTGIQTIVCQSGSWSGITTLGGTADESAPDVAYSHANGPLNAHFVYKNRNTGVVTTASLDWPLLLTVPFSNTATMAPVIEDVNTDPSAINSTSDMVIDCPDHYADEDWAYTYTDGIGVFVRMRFLGNLQTTYVNNGSLGNASLVGLSIYYAHTPTINFSGNGGIYVGWYCRYSGGDSHYIGLRMTHNGGWISSAPDYMRLPNSVASYSYPSSGMAYSKMNDFNMTICPQFMYATYFTQKPGTPGNYVLHHAFHPWFNAVFSTGAGSGYKCTGHQDDSHNSRSLAAGTPLRVHPNPFFNSLSTPVTLNEQGTVELVLTDITGRLAARQVKSVARGDQYVRLDNLDHLTVGTYSLNVIVNGKNKGSQLVVKK</sequence>
<dbReference type="OrthoDB" id="612200at2"/>
<proteinExistence type="predicted"/>
<comment type="caution">
    <text evidence="2">The sequence shown here is derived from an EMBL/GenBank/DDBJ whole genome shotgun (WGS) entry which is preliminary data.</text>
</comment>
<accession>A0A2P8CZH3</accession>
<evidence type="ECO:0000256" key="1">
    <source>
        <dbReference type="SAM" id="SignalP"/>
    </source>
</evidence>
<organism evidence="2 3">
    <name type="scientific">Taibaiella chishuiensis</name>
    <dbReference type="NCBI Taxonomy" id="1434707"/>
    <lineage>
        <taxon>Bacteria</taxon>
        <taxon>Pseudomonadati</taxon>
        <taxon>Bacteroidota</taxon>
        <taxon>Chitinophagia</taxon>
        <taxon>Chitinophagales</taxon>
        <taxon>Chitinophagaceae</taxon>
        <taxon>Taibaiella</taxon>
    </lineage>
</organism>
<feature type="chain" id="PRO_5015197577" evidence="1">
    <location>
        <begin position="25"/>
        <end position="552"/>
    </location>
</feature>
<feature type="signal peptide" evidence="1">
    <location>
        <begin position="1"/>
        <end position="24"/>
    </location>
</feature>
<evidence type="ECO:0000313" key="3">
    <source>
        <dbReference type="Proteomes" id="UP000240572"/>
    </source>
</evidence>
<name>A0A2P8CZH3_9BACT</name>
<gene>
    <name evidence="2" type="ORF">B0I18_10899</name>
</gene>
<keyword evidence="1" id="KW-0732">Signal</keyword>
<dbReference type="EMBL" id="PYGD01000008">
    <property type="protein sequence ID" value="PSK90369.1"/>
    <property type="molecule type" value="Genomic_DNA"/>
</dbReference>
<keyword evidence="3" id="KW-1185">Reference proteome</keyword>
<evidence type="ECO:0000313" key="2">
    <source>
        <dbReference type="EMBL" id="PSK90369.1"/>
    </source>
</evidence>